<evidence type="ECO:0000313" key="2">
    <source>
        <dbReference type="Proteomes" id="UP000614996"/>
    </source>
</evidence>
<dbReference type="Proteomes" id="UP000614996">
    <property type="component" value="Unassembled WGS sequence"/>
</dbReference>
<evidence type="ECO:0000313" key="1">
    <source>
        <dbReference type="EMBL" id="GIL26961.1"/>
    </source>
</evidence>
<sequence length="76" mass="8178">MAGTGDERDDQPRVVAVHRVVTDLVIVGVRVHASPSAGEVVPRAPSRYFIIGTFVVNMSIDRYGGPDGGRTVEESR</sequence>
<dbReference type="EMBL" id="BOPO01000034">
    <property type="protein sequence ID" value="GIL26961.1"/>
    <property type="molecule type" value="Genomic_DNA"/>
</dbReference>
<dbReference type="AlphaFoldDB" id="A0A8J4EK29"/>
<comment type="caution">
    <text evidence="1">The sequence shown here is derived from an EMBL/GenBank/DDBJ whole genome shotgun (WGS) entry which is preliminary data.</text>
</comment>
<accession>A0A8J4EK29</accession>
<keyword evidence="2" id="KW-1185">Reference proteome</keyword>
<gene>
    <name evidence="1" type="ORF">NUM_22150</name>
</gene>
<reference evidence="2" key="1">
    <citation type="journal article" date="2021" name="Int. J. Syst. Evol. Microbiol.">
        <title>Actinocatenispora comari sp. nov., an endophytic actinomycete isolated from aerial parts of Comarum salesowianum.</title>
        <authorList>
            <person name="Oyunbileg N."/>
            <person name="Iizaka Y."/>
            <person name="Hamada M."/>
            <person name="Davaapurev B.O."/>
            <person name="Fukumoto A."/>
            <person name="Tsetseg B."/>
            <person name="Kato F."/>
            <person name="Tamura T."/>
            <person name="Batkhuu J."/>
            <person name="Anzai Y."/>
        </authorList>
    </citation>
    <scope>NUCLEOTIDE SEQUENCE [LARGE SCALE GENOMIC DNA]</scope>
    <source>
        <strain evidence="2">NUM-2625</strain>
    </source>
</reference>
<name>A0A8J4EK29_9ACTN</name>
<proteinExistence type="predicted"/>
<organism evidence="1 2">
    <name type="scientific">Actinocatenispora comari</name>
    <dbReference type="NCBI Taxonomy" id="2807577"/>
    <lineage>
        <taxon>Bacteria</taxon>
        <taxon>Bacillati</taxon>
        <taxon>Actinomycetota</taxon>
        <taxon>Actinomycetes</taxon>
        <taxon>Micromonosporales</taxon>
        <taxon>Micromonosporaceae</taxon>
        <taxon>Actinocatenispora</taxon>
    </lineage>
</organism>
<protein>
    <submittedName>
        <fullName evidence="1">Uncharacterized protein</fullName>
    </submittedName>
</protein>